<keyword evidence="2" id="KW-0238">DNA-binding</keyword>
<proteinExistence type="predicted"/>
<dbReference type="Proteomes" id="UP000005143">
    <property type="component" value="Unassembled WGS sequence"/>
</dbReference>
<dbReference type="PANTHER" id="PTHR33164">
    <property type="entry name" value="TRANSCRIPTIONAL REGULATOR, MARR FAMILY"/>
    <property type="match status" value="1"/>
</dbReference>
<organism evidence="5 6">
    <name type="scientific">Patulibacter medicamentivorans</name>
    <dbReference type="NCBI Taxonomy" id="1097667"/>
    <lineage>
        <taxon>Bacteria</taxon>
        <taxon>Bacillati</taxon>
        <taxon>Actinomycetota</taxon>
        <taxon>Thermoleophilia</taxon>
        <taxon>Solirubrobacterales</taxon>
        <taxon>Patulibacteraceae</taxon>
        <taxon>Patulibacter</taxon>
    </lineage>
</organism>
<dbReference type="RefSeq" id="WP_007575570.1">
    <property type="nucleotide sequence ID" value="NZ_AGUD01000207.1"/>
</dbReference>
<dbReference type="PANTHER" id="PTHR33164:SF64">
    <property type="entry name" value="TRANSCRIPTIONAL REGULATOR SLYA"/>
    <property type="match status" value="1"/>
</dbReference>
<comment type="caution">
    <text evidence="5">The sequence shown here is derived from an EMBL/GenBank/DDBJ whole genome shotgun (WGS) entry which is preliminary data.</text>
</comment>
<dbReference type="GO" id="GO:0003677">
    <property type="term" value="F:DNA binding"/>
    <property type="evidence" value="ECO:0007669"/>
    <property type="project" value="UniProtKB-KW"/>
</dbReference>
<dbReference type="EMBL" id="AGUD01000207">
    <property type="protein sequence ID" value="EHN10655.1"/>
    <property type="molecule type" value="Genomic_DNA"/>
</dbReference>
<evidence type="ECO:0000256" key="3">
    <source>
        <dbReference type="ARBA" id="ARBA00023163"/>
    </source>
</evidence>
<keyword evidence="6" id="KW-1185">Reference proteome</keyword>
<gene>
    <name evidence="5" type="ORF">PAI11_25070</name>
</gene>
<dbReference type="PATRIC" id="fig|1097667.3.peg.2488"/>
<dbReference type="InterPro" id="IPR036388">
    <property type="entry name" value="WH-like_DNA-bd_sf"/>
</dbReference>
<dbReference type="PROSITE" id="PS50995">
    <property type="entry name" value="HTH_MARR_2"/>
    <property type="match status" value="1"/>
</dbReference>
<dbReference type="InterPro" id="IPR036390">
    <property type="entry name" value="WH_DNA-bd_sf"/>
</dbReference>
<reference evidence="5 6" key="1">
    <citation type="journal article" date="2013" name="Biodegradation">
        <title>Quantitative proteomic analysis of ibuprofen-degrading Patulibacter sp. strain I11.</title>
        <authorList>
            <person name="Almeida B."/>
            <person name="Kjeldal H."/>
            <person name="Lolas I."/>
            <person name="Knudsen A.D."/>
            <person name="Carvalho G."/>
            <person name="Nielsen K.L."/>
            <person name="Barreto Crespo M.T."/>
            <person name="Stensballe A."/>
            <person name="Nielsen J.L."/>
        </authorList>
    </citation>
    <scope>NUCLEOTIDE SEQUENCE [LARGE SCALE GENOMIC DNA]</scope>
    <source>
        <strain evidence="5 6">I11</strain>
    </source>
</reference>
<evidence type="ECO:0000313" key="5">
    <source>
        <dbReference type="EMBL" id="EHN10655.1"/>
    </source>
</evidence>
<evidence type="ECO:0000256" key="1">
    <source>
        <dbReference type="ARBA" id="ARBA00023015"/>
    </source>
</evidence>
<dbReference type="GO" id="GO:0003700">
    <property type="term" value="F:DNA-binding transcription factor activity"/>
    <property type="evidence" value="ECO:0007669"/>
    <property type="project" value="InterPro"/>
</dbReference>
<keyword evidence="3" id="KW-0804">Transcription</keyword>
<dbReference type="SMART" id="SM00347">
    <property type="entry name" value="HTH_MARR"/>
    <property type="match status" value="1"/>
</dbReference>
<evidence type="ECO:0000313" key="6">
    <source>
        <dbReference type="Proteomes" id="UP000005143"/>
    </source>
</evidence>
<dbReference type="GO" id="GO:0006950">
    <property type="term" value="P:response to stress"/>
    <property type="evidence" value="ECO:0007669"/>
    <property type="project" value="TreeGrafter"/>
</dbReference>
<accession>H0E6Q6</accession>
<dbReference type="InterPro" id="IPR039422">
    <property type="entry name" value="MarR/SlyA-like"/>
</dbReference>
<keyword evidence="1" id="KW-0805">Transcription regulation</keyword>
<dbReference type="SUPFAM" id="SSF46785">
    <property type="entry name" value="Winged helix' DNA-binding domain"/>
    <property type="match status" value="1"/>
</dbReference>
<dbReference type="AlphaFoldDB" id="H0E6Q6"/>
<sequence length="167" mass="17802">MASSAPTPAAAIQPLNDDLCWLLSRASHALTTELMAALQEIGLSPRSHPVLVAAGAGEHTQIELARMVGLDKTTMVVTLDELEAAGLAERRPSPRDRRARVIAVTDAGRSRLAQAETILARIREDVLGALPAGDRQPFVDALVRLVGGRLSEPVATPSPVRRRLPRG</sequence>
<dbReference type="OrthoDB" id="5148120at2"/>
<evidence type="ECO:0000256" key="2">
    <source>
        <dbReference type="ARBA" id="ARBA00023125"/>
    </source>
</evidence>
<dbReference type="InterPro" id="IPR000835">
    <property type="entry name" value="HTH_MarR-typ"/>
</dbReference>
<protein>
    <submittedName>
        <fullName evidence="5">Transcriptional regulator MarR family</fullName>
    </submittedName>
</protein>
<feature type="domain" description="HTH marR-type" evidence="4">
    <location>
        <begin position="16"/>
        <end position="147"/>
    </location>
</feature>
<dbReference type="Gene3D" id="1.10.10.10">
    <property type="entry name" value="Winged helix-like DNA-binding domain superfamily/Winged helix DNA-binding domain"/>
    <property type="match status" value="1"/>
</dbReference>
<dbReference type="Pfam" id="PF12802">
    <property type="entry name" value="MarR_2"/>
    <property type="match status" value="1"/>
</dbReference>
<evidence type="ECO:0000259" key="4">
    <source>
        <dbReference type="PROSITE" id="PS50995"/>
    </source>
</evidence>
<name>H0E6Q6_9ACTN</name>
<dbReference type="PRINTS" id="PR00598">
    <property type="entry name" value="HTHMARR"/>
</dbReference>